<reference evidence="1" key="1">
    <citation type="submission" date="2021-04" db="EMBL/GenBank/DDBJ databases">
        <title>Genomic analysis of electroactive and textile dye degrading Bacillus circulans strain: DC10 isolated from constructed wetland-microbial fuel cells treating textile dye wastewaters.</title>
        <authorList>
            <person name="Patel D.U."/>
            <person name="Desai C.R."/>
        </authorList>
    </citation>
    <scope>NUCLEOTIDE SEQUENCE</scope>
    <source>
        <strain evidence="1">DC10</strain>
    </source>
</reference>
<sequence>MSSNDLTSADYLKARKNGISRYNVDNRIKIGWAKKRAITEPVKRKISKEYKKYN</sequence>
<evidence type="ECO:0000313" key="1">
    <source>
        <dbReference type="EMBL" id="MBR8668031.1"/>
    </source>
</evidence>
<accession>A0A941G8D9</accession>
<comment type="caution">
    <text evidence="1">The sequence shown here is derived from an EMBL/GenBank/DDBJ whole genome shotgun (WGS) entry which is preliminary data.</text>
</comment>
<dbReference type="RefSeq" id="WP_212116680.1">
    <property type="nucleotide sequence ID" value="NZ_JAGTPX020000001.1"/>
</dbReference>
<name>A0A941G8D9_NIACI</name>
<protein>
    <submittedName>
        <fullName evidence="1">Uncharacterized protein</fullName>
    </submittedName>
</protein>
<dbReference type="EMBL" id="JAGTPX010000001">
    <property type="protein sequence ID" value="MBR8668031.1"/>
    <property type="molecule type" value="Genomic_DNA"/>
</dbReference>
<dbReference type="AlphaFoldDB" id="A0A941G8D9"/>
<proteinExistence type="predicted"/>
<gene>
    <name evidence="1" type="ORF">KD144_00635</name>
</gene>
<organism evidence="1">
    <name type="scientific">Niallia circulans</name>
    <name type="common">Bacillus circulans</name>
    <dbReference type="NCBI Taxonomy" id="1397"/>
    <lineage>
        <taxon>Bacteria</taxon>
        <taxon>Bacillati</taxon>
        <taxon>Bacillota</taxon>
        <taxon>Bacilli</taxon>
        <taxon>Bacillales</taxon>
        <taxon>Bacillaceae</taxon>
        <taxon>Niallia</taxon>
    </lineage>
</organism>